<evidence type="ECO:0000313" key="2">
    <source>
        <dbReference type="EMBL" id="CAH0517123.1"/>
    </source>
</evidence>
<dbReference type="EMBL" id="CAKLCB010000228">
    <property type="protein sequence ID" value="CAH0517123.1"/>
    <property type="molecule type" value="Genomic_DNA"/>
</dbReference>
<dbReference type="EMBL" id="CAKKTJ010000320">
    <property type="protein sequence ID" value="CAH0479738.1"/>
    <property type="molecule type" value="Genomic_DNA"/>
</dbReference>
<gene>
    <name evidence="2" type="ORF">PBS001_LOCUS3750</name>
    <name evidence="1" type="ORF">PBS003_LOCUS6372</name>
</gene>
<dbReference type="Proteomes" id="UP001158986">
    <property type="component" value="Unassembled WGS sequence"/>
</dbReference>
<organism evidence="1 4">
    <name type="scientific">Peronospora belbahrii</name>
    <dbReference type="NCBI Taxonomy" id="622444"/>
    <lineage>
        <taxon>Eukaryota</taxon>
        <taxon>Sar</taxon>
        <taxon>Stramenopiles</taxon>
        <taxon>Oomycota</taxon>
        <taxon>Peronosporomycetes</taxon>
        <taxon>Peronosporales</taxon>
        <taxon>Peronosporaceae</taxon>
        <taxon>Peronospora</taxon>
    </lineage>
</organism>
<reference evidence="1 3" key="1">
    <citation type="submission" date="2021-11" db="EMBL/GenBank/DDBJ databases">
        <authorList>
            <person name="Islam A."/>
            <person name="Islam S."/>
            <person name="Flora M.S."/>
            <person name="Rahman M."/>
            <person name="Ziaur R.M."/>
            <person name="Epstein J.H."/>
            <person name="Hassan M."/>
            <person name="Klassen M."/>
            <person name="Woodard K."/>
            <person name="Webb A."/>
            <person name="Webby R.J."/>
            <person name="El Zowalaty M.E."/>
        </authorList>
    </citation>
    <scope>NUCLEOTIDE SEQUENCE</scope>
    <source>
        <strain evidence="2">Pbs1</strain>
        <strain evidence="1">Pbs3</strain>
    </source>
</reference>
<protein>
    <submittedName>
        <fullName evidence="1">Uncharacterized protein</fullName>
    </submittedName>
</protein>
<dbReference type="AlphaFoldDB" id="A0AAU9L2A0"/>
<keyword evidence="3" id="KW-1185">Reference proteome</keyword>
<sequence>MHPVQTQSLPTWAPSHSVSCKPTAFDDEDPVYLSGDETDCDSERGGDTLGRDDLQLMARFINLQRERARQQVTYPMARPSETRTSPILIPSQTRKYVATSTNWWLWDEGEEENAKECDQCSCCNHQSVERRSTAVLSAKRAVETRNVSTSELIFDFEL</sequence>
<accession>A0AAU9L2A0</accession>
<proteinExistence type="predicted"/>
<evidence type="ECO:0000313" key="4">
    <source>
        <dbReference type="Proteomes" id="UP001160483"/>
    </source>
</evidence>
<dbReference type="Proteomes" id="UP001160483">
    <property type="component" value="Unassembled WGS sequence"/>
</dbReference>
<name>A0AAU9L2A0_9STRA</name>
<comment type="caution">
    <text evidence="1">The sequence shown here is derived from an EMBL/GenBank/DDBJ whole genome shotgun (WGS) entry which is preliminary data.</text>
</comment>
<evidence type="ECO:0000313" key="1">
    <source>
        <dbReference type="EMBL" id="CAH0479738.1"/>
    </source>
</evidence>
<evidence type="ECO:0000313" key="3">
    <source>
        <dbReference type="Proteomes" id="UP001158986"/>
    </source>
</evidence>